<evidence type="ECO:0000313" key="1">
    <source>
        <dbReference type="EMBL" id="KNC95195.1"/>
    </source>
</evidence>
<protein>
    <submittedName>
        <fullName evidence="1">Leader peptide IlvB</fullName>
    </submittedName>
</protein>
<comment type="caution">
    <text evidence="1">The sequence shown here is derived from an EMBL/GenBank/DDBJ whole genome shotgun (WGS) entry which is preliminary data.</text>
</comment>
<gene>
    <name evidence="1" type="ORF">GM31_07035</name>
</gene>
<sequence length="32" mass="3290">MNASMHTTNLLNTAQLAAVVVVRVVVVVGNAP</sequence>
<dbReference type="InterPro" id="IPR012566">
    <property type="entry name" value="IlvB_leader"/>
</dbReference>
<dbReference type="Pfam" id="PF08049">
    <property type="entry name" value="IlvB_leader"/>
    <property type="match status" value="1"/>
</dbReference>
<proteinExistence type="predicted"/>
<accession>A0A0L0GP08</accession>
<organism evidence="1 2">
    <name type="scientific">Trabulsiella odontotermitis</name>
    <dbReference type="NCBI Taxonomy" id="379893"/>
    <lineage>
        <taxon>Bacteria</taxon>
        <taxon>Pseudomonadati</taxon>
        <taxon>Pseudomonadota</taxon>
        <taxon>Gammaproteobacteria</taxon>
        <taxon>Enterobacterales</taxon>
        <taxon>Enterobacteriaceae</taxon>
        <taxon>Trabulsiella</taxon>
    </lineage>
</organism>
<evidence type="ECO:0000313" key="2">
    <source>
        <dbReference type="Proteomes" id="UP000037393"/>
    </source>
</evidence>
<keyword evidence="2" id="KW-1185">Reference proteome</keyword>
<name>A0A0L0GP08_9ENTR</name>
<dbReference type="EMBL" id="JNGI01000016">
    <property type="protein sequence ID" value="KNC95195.1"/>
    <property type="molecule type" value="Genomic_DNA"/>
</dbReference>
<dbReference type="AlphaFoldDB" id="A0A0L0GP08"/>
<dbReference type="STRING" id="379893.GCA_001297775_00295"/>
<dbReference type="Proteomes" id="UP000037393">
    <property type="component" value="Unassembled WGS sequence"/>
</dbReference>
<reference evidence="1 2" key="1">
    <citation type="journal article" date="2015" name="Appl. Environ. Microbiol.">
        <title>The Enterobacterium Trabulsiella odontotermitis Presents Novel Adaptations Related to Its Association with Fungus-Growing Termites.</title>
        <authorList>
            <person name="Sapountzis P."/>
            <person name="Gruntjes T."/>
            <person name="Otani S."/>
            <person name="Estevez J."/>
            <person name="da Costa R.R."/>
            <person name="Plunkett G.3rd."/>
            <person name="Perna N.T."/>
            <person name="Poulsen M."/>
        </authorList>
    </citation>
    <scope>NUCLEOTIDE SEQUENCE [LARGE SCALE GENOMIC DNA]</scope>
    <source>
        <strain evidence="1 2">12</strain>
    </source>
</reference>
<dbReference type="RefSeq" id="WP_124965767.1">
    <property type="nucleotide sequence ID" value="NZ_CP125781.1"/>
</dbReference>